<dbReference type="SUPFAM" id="SSF47336">
    <property type="entry name" value="ACP-like"/>
    <property type="match status" value="1"/>
</dbReference>
<dbReference type="Proteomes" id="UP000887116">
    <property type="component" value="Unassembled WGS sequence"/>
</dbReference>
<organism evidence="1 2">
    <name type="scientific">Trichonephila clavata</name>
    <name type="common">Joro spider</name>
    <name type="synonym">Nephila clavata</name>
    <dbReference type="NCBI Taxonomy" id="2740835"/>
    <lineage>
        <taxon>Eukaryota</taxon>
        <taxon>Metazoa</taxon>
        <taxon>Ecdysozoa</taxon>
        <taxon>Arthropoda</taxon>
        <taxon>Chelicerata</taxon>
        <taxon>Arachnida</taxon>
        <taxon>Araneae</taxon>
        <taxon>Araneomorphae</taxon>
        <taxon>Entelegynae</taxon>
        <taxon>Araneoidea</taxon>
        <taxon>Nephilidae</taxon>
        <taxon>Trichonephila</taxon>
    </lineage>
</organism>
<evidence type="ECO:0000313" key="2">
    <source>
        <dbReference type="Proteomes" id="UP000887116"/>
    </source>
</evidence>
<sequence>MENVPVQTGWPDFDIILVISYQKARHSSKYHHSRICMDLIFISARTHQKHIEENVEFWLTQKHPVVLSCIPYLPEEISSPKASKRSILSAVGKIFGISDISSMNKELSLLELGMDSLIEVELKLLLDQDGSETPDSKVAVTYDIEEAHLGSNAQDNSWLIPKETIVHLNSVKSGIPLFVVHPIEGTVGMLYSLAQLITVLFGIQYTSEAPKIPLKKLLLGIGRAFKD</sequence>
<reference evidence="1" key="1">
    <citation type="submission" date="2020-07" db="EMBL/GenBank/DDBJ databases">
        <title>Multicomponent nature underlies the extraordinary mechanical properties of spider dragline silk.</title>
        <authorList>
            <person name="Kono N."/>
            <person name="Nakamura H."/>
            <person name="Mori M."/>
            <person name="Yoshida Y."/>
            <person name="Ohtoshi R."/>
            <person name="Malay A.D."/>
            <person name="Moran D.A.P."/>
            <person name="Tomita M."/>
            <person name="Numata K."/>
            <person name="Arakawa K."/>
        </authorList>
    </citation>
    <scope>NUCLEOTIDE SEQUENCE</scope>
</reference>
<keyword evidence="2" id="KW-1185">Reference proteome</keyword>
<evidence type="ECO:0000313" key="1">
    <source>
        <dbReference type="EMBL" id="GFQ70708.1"/>
    </source>
</evidence>
<protein>
    <submittedName>
        <fullName evidence="1">Fatty acid synthase</fullName>
    </submittedName>
</protein>
<comment type="caution">
    <text evidence="1">The sequence shown here is derived from an EMBL/GenBank/DDBJ whole genome shotgun (WGS) entry which is preliminary data.</text>
</comment>
<accession>A0A8X6FZG7</accession>
<dbReference type="Gene3D" id="1.10.1200.10">
    <property type="entry name" value="ACP-like"/>
    <property type="match status" value="1"/>
</dbReference>
<dbReference type="AlphaFoldDB" id="A0A8X6FZG7"/>
<dbReference type="EMBL" id="BMAO01020910">
    <property type="protein sequence ID" value="GFQ70708.1"/>
    <property type="molecule type" value="Genomic_DNA"/>
</dbReference>
<gene>
    <name evidence="1" type="primary">NCL1_31764</name>
    <name evidence="1" type="ORF">TNCT_209251</name>
</gene>
<name>A0A8X6FZG7_TRICU</name>
<proteinExistence type="predicted"/>
<dbReference type="InterPro" id="IPR036736">
    <property type="entry name" value="ACP-like_sf"/>
</dbReference>